<keyword evidence="1" id="KW-1133">Transmembrane helix</keyword>
<dbReference type="Proteomes" id="UP001249851">
    <property type="component" value="Unassembled WGS sequence"/>
</dbReference>
<accession>A0AAD9QV36</accession>
<feature type="transmembrane region" description="Helical" evidence="1">
    <location>
        <begin position="121"/>
        <end position="142"/>
    </location>
</feature>
<evidence type="ECO:0000313" key="2">
    <source>
        <dbReference type="EMBL" id="KAK2568078.1"/>
    </source>
</evidence>
<protein>
    <submittedName>
        <fullName evidence="2">Uncharacterized protein</fullName>
    </submittedName>
</protein>
<sequence>RDARSWLTGHYIWHALRLRHYVSVPRSQLASIIKEIDPQGIQERRSRWLKRRAYVSYGPSFCWHLDSSRPIGGSISSDMCESIVLELGNVFHMECLWFCFSKITGTVIISEDHVMIQLQGFLTSFITYLKIQALLIALFLFLKPE</sequence>
<name>A0AAD9QV36_ACRCE</name>
<comment type="caution">
    <text evidence="2">The sequence shown here is derived from an EMBL/GenBank/DDBJ whole genome shotgun (WGS) entry which is preliminary data.</text>
</comment>
<keyword evidence="1" id="KW-0812">Transmembrane</keyword>
<reference evidence="2" key="2">
    <citation type="journal article" date="2023" name="Science">
        <title>Genomic signatures of disease resistance in endangered staghorn corals.</title>
        <authorList>
            <person name="Vollmer S.V."/>
            <person name="Selwyn J.D."/>
            <person name="Despard B.A."/>
            <person name="Roesel C.L."/>
        </authorList>
    </citation>
    <scope>NUCLEOTIDE SEQUENCE</scope>
    <source>
        <strain evidence="2">K2</strain>
    </source>
</reference>
<organism evidence="2 3">
    <name type="scientific">Acropora cervicornis</name>
    <name type="common">Staghorn coral</name>
    <dbReference type="NCBI Taxonomy" id="6130"/>
    <lineage>
        <taxon>Eukaryota</taxon>
        <taxon>Metazoa</taxon>
        <taxon>Cnidaria</taxon>
        <taxon>Anthozoa</taxon>
        <taxon>Hexacorallia</taxon>
        <taxon>Scleractinia</taxon>
        <taxon>Astrocoeniina</taxon>
        <taxon>Acroporidae</taxon>
        <taxon>Acropora</taxon>
    </lineage>
</organism>
<dbReference type="AlphaFoldDB" id="A0AAD9QV36"/>
<reference evidence="2" key="1">
    <citation type="journal article" date="2023" name="G3 (Bethesda)">
        <title>Whole genome assembly and annotation of the endangered Caribbean coral Acropora cervicornis.</title>
        <authorList>
            <person name="Selwyn J.D."/>
            <person name="Vollmer S.V."/>
        </authorList>
    </citation>
    <scope>NUCLEOTIDE SEQUENCE</scope>
    <source>
        <strain evidence="2">K2</strain>
    </source>
</reference>
<dbReference type="EMBL" id="JARQWQ010000013">
    <property type="protein sequence ID" value="KAK2568078.1"/>
    <property type="molecule type" value="Genomic_DNA"/>
</dbReference>
<keyword evidence="1" id="KW-0472">Membrane</keyword>
<gene>
    <name evidence="2" type="ORF">P5673_008004</name>
</gene>
<evidence type="ECO:0000256" key="1">
    <source>
        <dbReference type="SAM" id="Phobius"/>
    </source>
</evidence>
<keyword evidence="3" id="KW-1185">Reference proteome</keyword>
<evidence type="ECO:0000313" key="3">
    <source>
        <dbReference type="Proteomes" id="UP001249851"/>
    </source>
</evidence>
<proteinExistence type="predicted"/>
<feature type="non-terminal residue" evidence="2">
    <location>
        <position position="1"/>
    </location>
</feature>